<dbReference type="InterPro" id="IPR001849">
    <property type="entry name" value="PH_domain"/>
</dbReference>
<dbReference type="SMART" id="SM00233">
    <property type="entry name" value="PH"/>
    <property type="match status" value="1"/>
</dbReference>
<dbReference type="SUPFAM" id="SSF56112">
    <property type="entry name" value="Protein kinase-like (PK-like)"/>
    <property type="match status" value="1"/>
</dbReference>
<dbReference type="EC" id="2.7.11.1" evidence="1"/>
<dbReference type="PANTHER" id="PTHR43671">
    <property type="entry name" value="SERINE/THREONINE-PROTEIN KINASE NEK"/>
    <property type="match status" value="1"/>
</dbReference>
<sequence length="307" mass="33788">MWRRHRYSKKADVWSLGVLLYEMAALKRPFAGDTMLKLFDRIMTGKYDPLPECFSPDLCDLVDSILVFDPEARPATGDILRNKYMQFVMTQFERTISSGANQFSDQEKQYILSAVADARNSVAGPPPPMPTGPQRNVVKKSIVLKQSANMWKQRYLIFDGSVLTVSAVEQTVGQTRNLELRDIETVNVSTPEVSRQNCFTIVLSSEHGGQVHFQERSAEEAAIWVNVLNRALEEHQKQKAVNDSAEMLRERVPDRALQPDSPTNMDGEAPGPFPTLGGPTLDSLSPSAGPNAAAADAAPAAEAAPTA</sequence>
<evidence type="ECO:0000256" key="3">
    <source>
        <dbReference type="ARBA" id="ARBA00022741"/>
    </source>
</evidence>
<dbReference type="GO" id="GO:0005524">
    <property type="term" value="F:ATP binding"/>
    <property type="evidence" value="ECO:0007669"/>
    <property type="project" value="UniProtKB-KW"/>
</dbReference>
<feature type="domain" description="PH" evidence="7">
    <location>
        <begin position="136"/>
        <end position="233"/>
    </location>
</feature>
<dbReference type="PANTHER" id="PTHR43671:SF13">
    <property type="entry name" value="SERINE_THREONINE-PROTEIN KINASE NEK2"/>
    <property type="match status" value="1"/>
</dbReference>
<accession>A0A7S1Q2N7</accession>
<keyword evidence="3" id="KW-0547">Nucleotide-binding</keyword>
<dbReference type="Pfam" id="PF00069">
    <property type="entry name" value="Pkinase"/>
    <property type="match status" value="1"/>
</dbReference>
<gene>
    <name evidence="9" type="ORF">NDES1114_LOCUS14895</name>
</gene>
<dbReference type="Gene3D" id="1.10.510.10">
    <property type="entry name" value="Transferase(Phosphotransferase) domain 1"/>
    <property type="match status" value="1"/>
</dbReference>
<evidence type="ECO:0000313" key="9">
    <source>
        <dbReference type="EMBL" id="CAD9116320.1"/>
    </source>
</evidence>
<dbReference type="SUPFAM" id="SSF50729">
    <property type="entry name" value="PH domain-like"/>
    <property type="match status" value="1"/>
</dbReference>
<dbReference type="PROSITE" id="PS50003">
    <property type="entry name" value="PH_DOMAIN"/>
    <property type="match status" value="1"/>
</dbReference>
<evidence type="ECO:0000256" key="4">
    <source>
        <dbReference type="ARBA" id="ARBA00022777"/>
    </source>
</evidence>
<evidence type="ECO:0000259" key="7">
    <source>
        <dbReference type="PROSITE" id="PS50003"/>
    </source>
</evidence>
<dbReference type="PROSITE" id="PS50011">
    <property type="entry name" value="PROTEIN_KINASE_DOM"/>
    <property type="match status" value="1"/>
</dbReference>
<dbReference type="InterPro" id="IPR000719">
    <property type="entry name" value="Prot_kinase_dom"/>
</dbReference>
<proteinExistence type="predicted"/>
<dbReference type="InterPro" id="IPR050660">
    <property type="entry name" value="NEK_Ser/Thr_kinase"/>
</dbReference>
<evidence type="ECO:0000256" key="2">
    <source>
        <dbReference type="ARBA" id="ARBA00022679"/>
    </source>
</evidence>
<keyword evidence="2" id="KW-0808">Transferase</keyword>
<evidence type="ECO:0000256" key="6">
    <source>
        <dbReference type="SAM" id="MobiDB-lite"/>
    </source>
</evidence>
<dbReference type="Pfam" id="PF00169">
    <property type="entry name" value="PH"/>
    <property type="match status" value="1"/>
</dbReference>
<name>A0A7S1Q2N7_NEODS</name>
<keyword evidence="5" id="KW-0067">ATP-binding</keyword>
<dbReference type="GO" id="GO:0004674">
    <property type="term" value="F:protein serine/threonine kinase activity"/>
    <property type="evidence" value="ECO:0007669"/>
    <property type="project" value="UniProtKB-EC"/>
</dbReference>
<evidence type="ECO:0000259" key="8">
    <source>
        <dbReference type="PROSITE" id="PS50011"/>
    </source>
</evidence>
<dbReference type="InterPro" id="IPR011009">
    <property type="entry name" value="Kinase-like_dom_sf"/>
</dbReference>
<evidence type="ECO:0000256" key="1">
    <source>
        <dbReference type="ARBA" id="ARBA00012513"/>
    </source>
</evidence>
<dbReference type="EMBL" id="HBGF01022567">
    <property type="protein sequence ID" value="CAD9116320.1"/>
    <property type="molecule type" value="Transcribed_RNA"/>
</dbReference>
<protein>
    <recommendedName>
        <fullName evidence="1">non-specific serine/threonine protein kinase</fullName>
        <ecNumber evidence="1">2.7.11.1</ecNumber>
    </recommendedName>
</protein>
<reference evidence="9" key="1">
    <citation type="submission" date="2021-01" db="EMBL/GenBank/DDBJ databases">
        <authorList>
            <person name="Corre E."/>
            <person name="Pelletier E."/>
            <person name="Niang G."/>
            <person name="Scheremetjew M."/>
            <person name="Finn R."/>
            <person name="Kale V."/>
            <person name="Holt S."/>
            <person name="Cochrane G."/>
            <person name="Meng A."/>
            <person name="Brown T."/>
            <person name="Cohen L."/>
        </authorList>
    </citation>
    <scope>NUCLEOTIDE SEQUENCE</scope>
    <source>
        <strain evidence="9">CCAP 1951/1</strain>
    </source>
</reference>
<evidence type="ECO:0000256" key="5">
    <source>
        <dbReference type="ARBA" id="ARBA00022840"/>
    </source>
</evidence>
<dbReference type="AlphaFoldDB" id="A0A7S1Q2N7"/>
<dbReference type="InterPro" id="IPR011993">
    <property type="entry name" value="PH-like_dom_sf"/>
</dbReference>
<dbReference type="Gene3D" id="2.30.29.30">
    <property type="entry name" value="Pleckstrin-homology domain (PH domain)/Phosphotyrosine-binding domain (PTB)"/>
    <property type="match status" value="1"/>
</dbReference>
<feature type="compositionally biased region" description="Low complexity" evidence="6">
    <location>
        <begin position="274"/>
        <end position="307"/>
    </location>
</feature>
<feature type="domain" description="Protein kinase" evidence="8">
    <location>
        <begin position="1"/>
        <end position="85"/>
    </location>
</feature>
<feature type="region of interest" description="Disordered" evidence="6">
    <location>
        <begin position="253"/>
        <end position="307"/>
    </location>
</feature>
<keyword evidence="4" id="KW-0418">Kinase</keyword>
<organism evidence="9">
    <name type="scientific">Neobodo designis</name>
    <name type="common">Flagellated protozoan</name>
    <name type="synonym">Bodo designis</name>
    <dbReference type="NCBI Taxonomy" id="312471"/>
    <lineage>
        <taxon>Eukaryota</taxon>
        <taxon>Discoba</taxon>
        <taxon>Euglenozoa</taxon>
        <taxon>Kinetoplastea</taxon>
        <taxon>Metakinetoplastina</taxon>
        <taxon>Neobodonida</taxon>
        <taxon>Neobodo</taxon>
    </lineage>
</organism>